<sequence length="87" mass="9641">MKVKGDGHRSGLLKQQNKTHKTGRHRSKGQVEKDSKGNFLICLSRGLFDGVNIVLSLQSCRTTRDLSQSAIMISLSVFPSEPIGIFR</sequence>
<evidence type="ECO:0000313" key="2">
    <source>
        <dbReference type="Proteomes" id="UP000887565"/>
    </source>
</evidence>
<evidence type="ECO:0000256" key="1">
    <source>
        <dbReference type="SAM" id="MobiDB-lite"/>
    </source>
</evidence>
<dbReference type="Proteomes" id="UP000887565">
    <property type="component" value="Unplaced"/>
</dbReference>
<organism evidence="2 3">
    <name type="scientific">Romanomermis culicivorax</name>
    <name type="common">Nematode worm</name>
    <dbReference type="NCBI Taxonomy" id="13658"/>
    <lineage>
        <taxon>Eukaryota</taxon>
        <taxon>Metazoa</taxon>
        <taxon>Ecdysozoa</taxon>
        <taxon>Nematoda</taxon>
        <taxon>Enoplea</taxon>
        <taxon>Dorylaimia</taxon>
        <taxon>Mermithida</taxon>
        <taxon>Mermithoidea</taxon>
        <taxon>Mermithidae</taxon>
        <taxon>Romanomermis</taxon>
    </lineage>
</organism>
<feature type="region of interest" description="Disordered" evidence="1">
    <location>
        <begin position="1"/>
        <end position="33"/>
    </location>
</feature>
<feature type="compositionally biased region" description="Basic residues" evidence="1">
    <location>
        <begin position="17"/>
        <end position="28"/>
    </location>
</feature>
<accession>A0A915JTV0</accession>
<protein>
    <submittedName>
        <fullName evidence="3">Uncharacterized protein</fullName>
    </submittedName>
</protein>
<dbReference type="WBParaSite" id="nRc.2.0.1.t29691-RA">
    <property type="protein sequence ID" value="nRc.2.0.1.t29691-RA"/>
    <property type="gene ID" value="nRc.2.0.1.g29691"/>
</dbReference>
<keyword evidence="2" id="KW-1185">Reference proteome</keyword>
<reference evidence="3" key="1">
    <citation type="submission" date="2022-11" db="UniProtKB">
        <authorList>
            <consortium name="WormBaseParasite"/>
        </authorList>
    </citation>
    <scope>IDENTIFICATION</scope>
</reference>
<dbReference type="AlphaFoldDB" id="A0A915JTV0"/>
<evidence type="ECO:0000313" key="3">
    <source>
        <dbReference type="WBParaSite" id="nRc.2.0.1.t29691-RA"/>
    </source>
</evidence>
<name>A0A915JTV0_ROMCU</name>
<proteinExistence type="predicted"/>